<proteinExistence type="predicted"/>
<comment type="caution">
    <text evidence="1">The sequence shown here is derived from an EMBL/GenBank/DDBJ whole genome shotgun (WGS) entry which is preliminary data.</text>
</comment>
<evidence type="ECO:0000313" key="1">
    <source>
        <dbReference type="EMBL" id="KAA6364146.1"/>
    </source>
</evidence>
<reference evidence="1 2" key="1">
    <citation type="submission" date="2019-03" db="EMBL/GenBank/DDBJ databases">
        <title>Single cell metagenomics reveals metabolic interactions within the superorganism composed of flagellate Streblomastix strix and complex community of Bacteroidetes bacteria on its surface.</title>
        <authorList>
            <person name="Treitli S.C."/>
            <person name="Kolisko M."/>
            <person name="Husnik F."/>
            <person name="Keeling P."/>
            <person name="Hampl V."/>
        </authorList>
    </citation>
    <scope>NUCLEOTIDE SEQUENCE [LARGE SCALE GENOMIC DNA]</scope>
    <source>
        <strain evidence="1">ST1C</strain>
    </source>
</reference>
<dbReference type="EMBL" id="SNRW01022010">
    <property type="protein sequence ID" value="KAA6364146.1"/>
    <property type="molecule type" value="Genomic_DNA"/>
</dbReference>
<evidence type="ECO:0000313" key="2">
    <source>
        <dbReference type="Proteomes" id="UP000324800"/>
    </source>
</evidence>
<organism evidence="1 2">
    <name type="scientific">Streblomastix strix</name>
    <dbReference type="NCBI Taxonomy" id="222440"/>
    <lineage>
        <taxon>Eukaryota</taxon>
        <taxon>Metamonada</taxon>
        <taxon>Preaxostyla</taxon>
        <taxon>Oxymonadida</taxon>
        <taxon>Streblomastigidae</taxon>
        <taxon>Streblomastix</taxon>
    </lineage>
</organism>
<name>A0A5J4U0C1_9EUKA</name>
<dbReference type="Proteomes" id="UP000324800">
    <property type="component" value="Unassembled WGS sequence"/>
</dbReference>
<feature type="non-terminal residue" evidence="1">
    <location>
        <position position="45"/>
    </location>
</feature>
<sequence>MLLKTGAAYQRDDQPICLLKLLVEMGLGVQEGSFQARDTQFWLDW</sequence>
<dbReference type="AlphaFoldDB" id="A0A5J4U0C1"/>
<gene>
    <name evidence="1" type="ORF">EZS28_040327</name>
</gene>
<protein>
    <submittedName>
        <fullName evidence="1">Uncharacterized protein</fullName>
    </submittedName>
</protein>
<accession>A0A5J4U0C1</accession>